<comment type="caution">
    <text evidence="1">The sequence shown here is derived from an EMBL/GenBank/DDBJ whole genome shotgun (WGS) entry which is preliminary data.</text>
</comment>
<dbReference type="Proteomes" id="UP001148614">
    <property type="component" value="Unassembled WGS sequence"/>
</dbReference>
<accession>A0A9W8TPP6</accession>
<gene>
    <name evidence="1" type="ORF">NPX13_g1391</name>
</gene>
<reference evidence="1" key="1">
    <citation type="submission" date="2022-07" db="EMBL/GenBank/DDBJ databases">
        <title>Genome Sequence of Xylaria arbuscula.</title>
        <authorList>
            <person name="Buettner E."/>
        </authorList>
    </citation>
    <scope>NUCLEOTIDE SEQUENCE</scope>
    <source>
        <strain evidence="1">VT107</strain>
    </source>
</reference>
<organism evidence="1 2">
    <name type="scientific">Xylaria arbuscula</name>
    <dbReference type="NCBI Taxonomy" id="114810"/>
    <lineage>
        <taxon>Eukaryota</taxon>
        <taxon>Fungi</taxon>
        <taxon>Dikarya</taxon>
        <taxon>Ascomycota</taxon>
        <taxon>Pezizomycotina</taxon>
        <taxon>Sordariomycetes</taxon>
        <taxon>Xylariomycetidae</taxon>
        <taxon>Xylariales</taxon>
        <taxon>Xylariaceae</taxon>
        <taxon>Xylaria</taxon>
    </lineage>
</organism>
<dbReference type="AlphaFoldDB" id="A0A9W8TPP6"/>
<proteinExistence type="predicted"/>
<protein>
    <submittedName>
        <fullName evidence="1">Uncharacterized protein</fullName>
    </submittedName>
</protein>
<evidence type="ECO:0000313" key="2">
    <source>
        <dbReference type="Proteomes" id="UP001148614"/>
    </source>
</evidence>
<name>A0A9W8TPP6_9PEZI</name>
<dbReference type="EMBL" id="JANPWZ010000124">
    <property type="protein sequence ID" value="KAJ3579172.1"/>
    <property type="molecule type" value="Genomic_DNA"/>
</dbReference>
<keyword evidence="2" id="KW-1185">Reference proteome</keyword>
<sequence length="145" mass="16569">MGRVKDQMIEAEMEERQNVEQALEDIEAYGDRYQCPNEHCREKVCSKACFARGCFDWCLTHERPSVEETHGTVSVKTHYTKKDAEGELVSYTKVEERRVCGHENANANAPLGDCNIVTAPFACESDFDEYEMDQQFQEMMAKGSP</sequence>
<evidence type="ECO:0000313" key="1">
    <source>
        <dbReference type="EMBL" id="KAJ3579172.1"/>
    </source>
</evidence>